<evidence type="ECO:0000256" key="6">
    <source>
        <dbReference type="ARBA" id="ARBA00023136"/>
    </source>
</evidence>
<feature type="transmembrane region" description="Helical" evidence="8">
    <location>
        <begin position="182"/>
        <end position="200"/>
    </location>
</feature>
<feature type="binding site" evidence="7">
    <location>
        <position position="151"/>
    </location>
    <ligand>
        <name>Mg(2+)</name>
        <dbReference type="ChEBI" id="CHEBI:18420"/>
    </ligand>
</feature>
<reference evidence="10" key="1">
    <citation type="journal article" date="2019" name="Microbiology">
        <title>Complete Genome Sequence of an Uncultured Bacterium of the Candidate Phylum Bipolaricaulota.</title>
        <authorList>
            <person name="Kadnikov V.V."/>
            <person name="Mardanov A.V."/>
            <person name="Beletsky A.V."/>
            <person name="Frank Y.A."/>
            <person name="Karnachuk O.V."/>
            <person name="Ravin N.V."/>
        </authorList>
    </citation>
    <scope>NUCLEOTIDE SEQUENCE [LARGE SCALE GENOMIC DNA]</scope>
</reference>
<dbReference type="InterPro" id="IPR000715">
    <property type="entry name" value="Glycosyl_transferase_4"/>
</dbReference>
<feature type="transmembrane region" description="Helical" evidence="8">
    <location>
        <begin position="133"/>
        <end position="152"/>
    </location>
</feature>
<dbReference type="Proteomes" id="UP000426444">
    <property type="component" value="Chromosome"/>
</dbReference>
<evidence type="ECO:0000256" key="5">
    <source>
        <dbReference type="ARBA" id="ARBA00022989"/>
    </source>
</evidence>
<keyword evidence="2" id="KW-1003">Cell membrane</keyword>
<comment type="subcellular location">
    <subcellularLocation>
        <location evidence="1">Cell membrane</location>
        <topology evidence="1">Multi-pass membrane protein</topology>
    </subcellularLocation>
</comment>
<keyword evidence="6 8" id="KW-0472">Membrane</keyword>
<dbReference type="GO" id="GO:0044038">
    <property type="term" value="P:cell wall macromolecule biosynthetic process"/>
    <property type="evidence" value="ECO:0007669"/>
    <property type="project" value="TreeGrafter"/>
</dbReference>
<feature type="transmembrane region" description="Helical" evidence="8">
    <location>
        <begin position="46"/>
        <end position="67"/>
    </location>
</feature>
<keyword evidence="10" id="KW-1185">Reference proteome</keyword>
<dbReference type="InterPro" id="IPR018480">
    <property type="entry name" value="PNAcMuramoyl-5peptid_Trfase_CS"/>
</dbReference>
<dbReference type="GO" id="GO:0005886">
    <property type="term" value="C:plasma membrane"/>
    <property type="evidence" value="ECO:0007669"/>
    <property type="project" value="UniProtKB-SubCell"/>
</dbReference>
<dbReference type="GO" id="GO:0009103">
    <property type="term" value="P:lipopolysaccharide biosynthetic process"/>
    <property type="evidence" value="ECO:0007669"/>
    <property type="project" value="TreeGrafter"/>
</dbReference>
<gene>
    <name evidence="9" type="ORF">SYNTR_1894</name>
</gene>
<keyword evidence="7" id="KW-0479">Metal-binding</keyword>
<evidence type="ECO:0000256" key="1">
    <source>
        <dbReference type="ARBA" id="ARBA00004651"/>
    </source>
</evidence>
<feature type="transmembrane region" description="Helical" evidence="8">
    <location>
        <begin position="315"/>
        <end position="333"/>
    </location>
</feature>
<name>A0A6I6DNE4_9FIRM</name>
<dbReference type="OrthoDB" id="9805475at2"/>
<feature type="transmembrane region" description="Helical" evidence="8">
    <location>
        <begin position="212"/>
        <end position="230"/>
    </location>
</feature>
<feature type="binding site" evidence="7">
    <location>
        <position position="211"/>
    </location>
    <ligand>
        <name>Mg(2+)</name>
        <dbReference type="ChEBI" id="CHEBI:18420"/>
    </ligand>
</feature>
<dbReference type="EC" id="2.7.8.33" evidence="9"/>
<evidence type="ECO:0000256" key="7">
    <source>
        <dbReference type="PIRSR" id="PIRSR600715-1"/>
    </source>
</evidence>
<dbReference type="Pfam" id="PF00953">
    <property type="entry name" value="Glycos_transf_4"/>
    <property type="match status" value="1"/>
</dbReference>
<feature type="transmembrane region" description="Helical" evidence="8">
    <location>
        <begin position="236"/>
        <end position="257"/>
    </location>
</feature>
<dbReference type="AlphaFoldDB" id="A0A6I6DNE4"/>
<dbReference type="PANTHER" id="PTHR22926">
    <property type="entry name" value="PHOSPHO-N-ACETYLMURAMOYL-PENTAPEPTIDE-TRANSFERASE"/>
    <property type="match status" value="1"/>
</dbReference>
<evidence type="ECO:0000256" key="3">
    <source>
        <dbReference type="ARBA" id="ARBA00022679"/>
    </source>
</evidence>
<dbReference type="GO" id="GO:0071555">
    <property type="term" value="P:cell wall organization"/>
    <property type="evidence" value="ECO:0007669"/>
    <property type="project" value="TreeGrafter"/>
</dbReference>
<dbReference type="KEGG" id="salq:SYNTR_1894"/>
<dbReference type="CDD" id="cd06853">
    <property type="entry name" value="GT_WecA_like"/>
    <property type="match status" value="1"/>
</dbReference>
<protein>
    <submittedName>
        <fullName evidence="9">Undecaprenyl-phosphate alpha-N-acetylglucosaminyl 1-phosphate transferase</fullName>
        <ecNumber evidence="9">2.7.8.33</ecNumber>
    </submittedName>
</protein>
<evidence type="ECO:0000313" key="9">
    <source>
        <dbReference type="EMBL" id="QGU00488.1"/>
    </source>
</evidence>
<dbReference type="EMBL" id="CP046457">
    <property type="protein sequence ID" value="QGU00488.1"/>
    <property type="molecule type" value="Genomic_DNA"/>
</dbReference>
<evidence type="ECO:0000256" key="2">
    <source>
        <dbReference type="ARBA" id="ARBA00022475"/>
    </source>
</evidence>
<dbReference type="PANTHER" id="PTHR22926:SF3">
    <property type="entry name" value="UNDECAPRENYL-PHOSPHATE ALPHA-N-ACETYLGLUCOSAMINYL 1-PHOSPHATE TRANSFERASE"/>
    <property type="match status" value="1"/>
</dbReference>
<dbReference type="GO" id="GO:0046872">
    <property type="term" value="F:metal ion binding"/>
    <property type="evidence" value="ECO:0007669"/>
    <property type="project" value="UniProtKB-KW"/>
</dbReference>
<evidence type="ECO:0000313" key="10">
    <source>
        <dbReference type="Proteomes" id="UP000426444"/>
    </source>
</evidence>
<accession>A0A6I6DNE4</accession>
<feature type="transmembrane region" description="Helical" evidence="8">
    <location>
        <begin position="73"/>
        <end position="89"/>
    </location>
</feature>
<keyword evidence="4 8" id="KW-0812">Transmembrane</keyword>
<keyword evidence="3 9" id="KW-0808">Transferase</keyword>
<feature type="transmembrane region" description="Helical" evidence="8">
    <location>
        <begin position="101"/>
        <end position="121"/>
    </location>
</feature>
<feature type="transmembrane region" description="Helical" evidence="8">
    <location>
        <begin position="159"/>
        <end position="176"/>
    </location>
</feature>
<proteinExistence type="predicted"/>
<keyword evidence="5 8" id="KW-1133">Transmembrane helix</keyword>
<sequence length="355" mass="37684">MTTTTIIIAILAAFCITYIAVPVSIKIAHRIGAIDKPNNRKVHENLMPRLGGLAIFLGFIITMLFVVDVTGPIIGILLGASLIFIIGLLDDIYRLSAVVKLIGQIIAAGIAIYFGVIVSFVTNPFDGMLNLGYLSIPLTLLWIVGITNALNLIDGLDGLAGGVAGIAACTMGVVALTQGQLIVALAAFILVAAILGFLPYNFHPAKTFMGDGGSNFLGFVLACLAIMGLAKSAAIISLFIPIVILGIPIFDTFFAIIRRINNKTHIFKPDKAHLHHRLMIMGLSHKGSVLVIYAISGFFGATAITLSFINSPNASLILALLLLIIVLGAEKIGMVKGDTQTTKQQTETRDIHVNS</sequence>
<feature type="transmembrane region" description="Helical" evidence="8">
    <location>
        <begin position="287"/>
        <end position="309"/>
    </location>
</feature>
<dbReference type="GO" id="GO:0036380">
    <property type="term" value="F:UDP-N-acetylglucosamine-undecaprenyl-phosphate N-acetylglucosaminephosphotransferase activity"/>
    <property type="evidence" value="ECO:0007669"/>
    <property type="project" value="UniProtKB-EC"/>
</dbReference>
<keyword evidence="7" id="KW-0460">Magnesium</keyword>
<dbReference type="RefSeq" id="WP_156204264.1">
    <property type="nucleotide sequence ID" value="NZ_CP046457.1"/>
</dbReference>
<evidence type="ECO:0000256" key="4">
    <source>
        <dbReference type="ARBA" id="ARBA00022692"/>
    </source>
</evidence>
<feature type="transmembrane region" description="Helical" evidence="8">
    <location>
        <begin position="6"/>
        <end position="25"/>
    </location>
</feature>
<comment type="cofactor">
    <cofactor evidence="7">
        <name>Mg(2+)</name>
        <dbReference type="ChEBI" id="CHEBI:18420"/>
    </cofactor>
</comment>
<evidence type="ECO:0000256" key="8">
    <source>
        <dbReference type="SAM" id="Phobius"/>
    </source>
</evidence>
<dbReference type="PROSITE" id="PS01348">
    <property type="entry name" value="MRAY_2"/>
    <property type="match status" value="1"/>
</dbReference>
<organism evidence="9 10">
    <name type="scientific">Candidatus Syntrophocurvum alkaliphilum</name>
    <dbReference type="NCBI Taxonomy" id="2293317"/>
    <lineage>
        <taxon>Bacteria</taxon>
        <taxon>Bacillati</taxon>
        <taxon>Bacillota</taxon>
        <taxon>Clostridia</taxon>
        <taxon>Eubacteriales</taxon>
        <taxon>Syntrophomonadaceae</taxon>
        <taxon>Candidatus Syntrophocurvum</taxon>
    </lineage>
</organism>